<evidence type="ECO:0000313" key="3">
    <source>
        <dbReference type="Proteomes" id="UP000199626"/>
    </source>
</evidence>
<sequence length="214" mass="23049">MNRQRTVWGTACGMIAGVTMATWSLSADATEEKHLQADYTASTATELILDVKVGTIYFERTQGDVISVTARAYQDDSSFFKKKGRVSDAELVAHQNGNELKLKIKNDDDIKVDWYIKVPQIQSLDTDLGVGSIDGELWTSSMVIDVGVGAVNLELFGDYGTIKTDVGVGDSKIKGTGQIENNRFLMTAKSRASSTGAALISISTGVGDINLTID</sequence>
<dbReference type="RefSeq" id="WP_092591092.1">
    <property type="nucleotide sequence ID" value="NZ_FMXN01000001.1"/>
</dbReference>
<keyword evidence="1" id="KW-0732">Signal</keyword>
<dbReference type="STRING" id="1159017.SAMN02927930_00345"/>
<dbReference type="Proteomes" id="UP000199626">
    <property type="component" value="Unassembled WGS sequence"/>
</dbReference>
<reference evidence="3" key="1">
    <citation type="submission" date="2016-10" db="EMBL/GenBank/DDBJ databases">
        <authorList>
            <person name="Varghese N."/>
            <person name="Submissions S."/>
        </authorList>
    </citation>
    <scope>NUCLEOTIDE SEQUENCE [LARGE SCALE GENOMIC DNA]</scope>
    <source>
        <strain evidence="3">CGMCC 1.10824</strain>
    </source>
</reference>
<evidence type="ECO:0008006" key="4">
    <source>
        <dbReference type="Google" id="ProtNLM"/>
    </source>
</evidence>
<feature type="signal peptide" evidence="1">
    <location>
        <begin position="1"/>
        <end position="29"/>
    </location>
</feature>
<dbReference type="AlphaFoldDB" id="A0A1G6AGP8"/>
<proteinExistence type="predicted"/>
<name>A0A1G6AGP8_9GAMM</name>
<gene>
    <name evidence="2" type="ORF">SAMN02927930_00345</name>
</gene>
<keyword evidence="3" id="KW-1185">Reference proteome</keyword>
<dbReference type="EMBL" id="FMXN01000001">
    <property type="protein sequence ID" value="SDB07598.1"/>
    <property type="molecule type" value="Genomic_DNA"/>
</dbReference>
<accession>A0A1G6AGP8</accession>
<organism evidence="2 3">
    <name type="scientific">Pseudidiomarina indica</name>
    <dbReference type="NCBI Taxonomy" id="1159017"/>
    <lineage>
        <taxon>Bacteria</taxon>
        <taxon>Pseudomonadati</taxon>
        <taxon>Pseudomonadota</taxon>
        <taxon>Gammaproteobacteria</taxon>
        <taxon>Alteromonadales</taxon>
        <taxon>Idiomarinaceae</taxon>
        <taxon>Pseudidiomarina</taxon>
    </lineage>
</organism>
<dbReference type="OrthoDB" id="6239971at2"/>
<evidence type="ECO:0000256" key="1">
    <source>
        <dbReference type="SAM" id="SignalP"/>
    </source>
</evidence>
<protein>
    <recommendedName>
        <fullName evidence="4">Adhesin</fullName>
    </recommendedName>
</protein>
<feature type="chain" id="PRO_5011637411" description="Adhesin" evidence="1">
    <location>
        <begin position="30"/>
        <end position="214"/>
    </location>
</feature>
<evidence type="ECO:0000313" key="2">
    <source>
        <dbReference type="EMBL" id="SDB07598.1"/>
    </source>
</evidence>